<evidence type="ECO:0000256" key="4">
    <source>
        <dbReference type="ARBA" id="ARBA00022884"/>
    </source>
</evidence>
<feature type="region of interest" description="Disordered" evidence="9">
    <location>
        <begin position="48"/>
        <end position="73"/>
    </location>
</feature>
<dbReference type="PANTHER" id="PTHR13952">
    <property type="entry name" value="U1 SMALL NUCLEAR RIBONUCLEOPROTEIN 70 KD"/>
    <property type="match status" value="1"/>
</dbReference>
<dbReference type="GO" id="GO:0003729">
    <property type="term" value="F:mRNA binding"/>
    <property type="evidence" value="ECO:0007669"/>
    <property type="project" value="TreeGrafter"/>
</dbReference>
<dbReference type="STRING" id="2018661.A0A2A2LV69"/>
<dbReference type="AlphaFoldDB" id="A0A2A2LV69"/>
<feature type="domain" description="RRM" evidence="10">
    <location>
        <begin position="104"/>
        <end position="181"/>
    </location>
</feature>
<sequence length="283" mass="33442">MTQFLPPNLLALFEARPPVPYLPPPEPLIVDKNEKRPKVGGIAEYVGLFEDPDDTPPKPVVETREERKARRRREKEELLAYKIEQGIAKWNPAENHNASEDPYKTLFVSRINYETSESKLKREFEQYGRIKRLNMVYDNNGKPRGYAFIEYSDKAEMHNAYKRADGMKVDGRRLAVDYERGRTQKSWLPRRLGGGKGETRKVKKSKAQLLEEELADGYDRNRDRSPRSSDRDRHRRESYANGGNRRSRSKDRGDDRRRERDRSRDRDRERRNGRNGSDRERRH</sequence>
<evidence type="ECO:0000256" key="2">
    <source>
        <dbReference type="ARBA" id="ARBA00016996"/>
    </source>
</evidence>
<dbReference type="SUPFAM" id="SSF54928">
    <property type="entry name" value="RNA-binding domain, RBD"/>
    <property type="match status" value="1"/>
</dbReference>
<dbReference type="InterPro" id="IPR034143">
    <property type="entry name" value="snRNP70_RRM"/>
</dbReference>
<dbReference type="GO" id="GO:0071011">
    <property type="term" value="C:precatalytic spliceosome"/>
    <property type="evidence" value="ECO:0007669"/>
    <property type="project" value="TreeGrafter"/>
</dbReference>
<dbReference type="Pfam" id="PF12220">
    <property type="entry name" value="U1snRNP70_N"/>
    <property type="match status" value="1"/>
</dbReference>
<dbReference type="GO" id="GO:0030619">
    <property type="term" value="F:U1 snRNA binding"/>
    <property type="evidence" value="ECO:0007669"/>
    <property type="project" value="InterPro"/>
</dbReference>
<evidence type="ECO:0000256" key="9">
    <source>
        <dbReference type="SAM" id="MobiDB-lite"/>
    </source>
</evidence>
<dbReference type="EMBL" id="LIAE01006401">
    <property type="protein sequence ID" value="PAV90111.1"/>
    <property type="molecule type" value="Genomic_DNA"/>
</dbReference>
<evidence type="ECO:0000256" key="3">
    <source>
        <dbReference type="ARBA" id="ARBA00021080"/>
    </source>
</evidence>
<feature type="compositionally biased region" description="Basic and acidic residues" evidence="9">
    <location>
        <begin position="217"/>
        <end position="238"/>
    </location>
</feature>
<dbReference type="PANTHER" id="PTHR13952:SF5">
    <property type="entry name" value="U1 SMALL NUCLEAR RIBONUCLEOPROTEIN 70 KDA"/>
    <property type="match status" value="1"/>
</dbReference>
<dbReference type="Proteomes" id="UP000218231">
    <property type="component" value="Unassembled WGS sequence"/>
</dbReference>
<comment type="caution">
    <text evidence="11">The sequence shown here is derived from an EMBL/GenBank/DDBJ whole genome shotgun (WGS) entry which is preliminary data.</text>
</comment>
<feature type="compositionally biased region" description="Basic and acidic residues" evidence="9">
    <location>
        <begin position="250"/>
        <end position="283"/>
    </location>
</feature>
<dbReference type="GO" id="GO:0071004">
    <property type="term" value="C:U2-type prespliceosome"/>
    <property type="evidence" value="ECO:0007669"/>
    <property type="project" value="TreeGrafter"/>
</dbReference>
<keyword evidence="5" id="KW-0539">Nucleus</keyword>
<dbReference type="OrthoDB" id="272703at2759"/>
<reference evidence="11 12" key="1">
    <citation type="journal article" date="2017" name="Curr. Biol.">
        <title>Genome architecture and evolution of a unichromosomal asexual nematode.</title>
        <authorList>
            <person name="Fradin H."/>
            <person name="Zegar C."/>
            <person name="Gutwein M."/>
            <person name="Lucas J."/>
            <person name="Kovtun M."/>
            <person name="Corcoran D."/>
            <person name="Baugh L.R."/>
            <person name="Kiontke K."/>
            <person name="Gunsalus K."/>
            <person name="Fitch D.H."/>
            <person name="Piano F."/>
        </authorList>
    </citation>
    <scope>NUCLEOTIDE SEQUENCE [LARGE SCALE GENOMIC DNA]</scope>
    <source>
        <strain evidence="11">PF1309</strain>
    </source>
</reference>
<keyword evidence="6" id="KW-0687">Ribonucleoprotein</keyword>
<dbReference type="InterPro" id="IPR022023">
    <property type="entry name" value="U1snRNP70_N"/>
</dbReference>
<keyword evidence="4 8" id="KW-0694">RNA-binding</keyword>
<dbReference type="SMART" id="SM00360">
    <property type="entry name" value="RRM"/>
    <property type="match status" value="1"/>
</dbReference>
<evidence type="ECO:0000313" key="12">
    <source>
        <dbReference type="Proteomes" id="UP000218231"/>
    </source>
</evidence>
<evidence type="ECO:0000259" key="10">
    <source>
        <dbReference type="PROSITE" id="PS50102"/>
    </source>
</evidence>
<dbReference type="InterPro" id="IPR051183">
    <property type="entry name" value="U1_U11-U12_snRNP_70-35kDa"/>
</dbReference>
<evidence type="ECO:0000256" key="8">
    <source>
        <dbReference type="PROSITE-ProRule" id="PRU00176"/>
    </source>
</evidence>
<keyword evidence="12" id="KW-1185">Reference proteome</keyword>
<feature type="compositionally biased region" description="Basic and acidic residues" evidence="9">
    <location>
        <begin position="61"/>
        <end position="73"/>
    </location>
</feature>
<gene>
    <name evidence="11" type="ORF">WR25_05729</name>
</gene>
<feature type="region of interest" description="Disordered" evidence="9">
    <location>
        <begin position="187"/>
        <end position="283"/>
    </location>
</feature>
<evidence type="ECO:0000256" key="6">
    <source>
        <dbReference type="ARBA" id="ARBA00023274"/>
    </source>
</evidence>
<dbReference type="Gene3D" id="3.30.70.330">
    <property type="match status" value="1"/>
</dbReference>
<dbReference type="InterPro" id="IPR000504">
    <property type="entry name" value="RRM_dom"/>
</dbReference>
<dbReference type="Pfam" id="PF00076">
    <property type="entry name" value="RRM_1"/>
    <property type="match status" value="1"/>
</dbReference>
<comment type="subcellular location">
    <subcellularLocation>
        <location evidence="1">Nucleus</location>
    </subcellularLocation>
</comment>
<dbReference type="InterPro" id="IPR035979">
    <property type="entry name" value="RBD_domain_sf"/>
</dbReference>
<dbReference type="GO" id="GO:0000398">
    <property type="term" value="P:mRNA splicing, via spliceosome"/>
    <property type="evidence" value="ECO:0007669"/>
    <property type="project" value="TreeGrafter"/>
</dbReference>
<dbReference type="PROSITE" id="PS50102">
    <property type="entry name" value="RRM"/>
    <property type="match status" value="1"/>
</dbReference>
<evidence type="ECO:0000256" key="7">
    <source>
        <dbReference type="ARBA" id="ARBA00031739"/>
    </source>
</evidence>
<accession>A0A2A2LV69</accession>
<dbReference type="InterPro" id="IPR012677">
    <property type="entry name" value="Nucleotide-bd_a/b_plait_sf"/>
</dbReference>
<dbReference type="GO" id="GO:0005685">
    <property type="term" value="C:U1 snRNP"/>
    <property type="evidence" value="ECO:0007669"/>
    <property type="project" value="TreeGrafter"/>
</dbReference>
<protein>
    <recommendedName>
        <fullName evidence="2">U1 small nuclear ribonucleoprotein 70 kDa</fullName>
    </recommendedName>
    <alternativeName>
        <fullName evidence="7">U1 snRNP-binding protein homolog</fullName>
    </alternativeName>
    <alternativeName>
        <fullName evidence="3">U11/U12 small nuclear ribonucleoprotein 35 kDa protein</fullName>
    </alternativeName>
</protein>
<evidence type="ECO:0000256" key="1">
    <source>
        <dbReference type="ARBA" id="ARBA00004123"/>
    </source>
</evidence>
<organism evidence="11 12">
    <name type="scientific">Diploscapter pachys</name>
    <dbReference type="NCBI Taxonomy" id="2018661"/>
    <lineage>
        <taxon>Eukaryota</taxon>
        <taxon>Metazoa</taxon>
        <taxon>Ecdysozoa</taxon>
        <taxon>Nematoda</taxon>
        <taxon>Chromadorea</taxon>
        <taxon>Rhabditida</taxon>
        <taxon>Rhabditina</taxon>
        <taxon>Rhabditomorpha</taxon>
        <taxon>Rhabditoidea</taxon>
        <taxon>Rhabditidae</taxon>
        <taxon>Diploscapter</taxon>
    </lineage>
</organism>
<proteinExistence type="predicted"/>
<evidence type="ECO:0000256" key="5">
    <source>
        <dbReference type="ARBA" id="ARBA00023242"/>
    </source>
</evidence>
<evidence type="ECO:0000313" key="11">
    <source>
        <dbReference type="EMBL" id="PAV90111.1"/>
    </source>
</evidence>
<dbReference type="FunFam" id="3.30.70.330:FF:000132">
    <property type="entry name" value="Small nuclear ribonucleoprotein U11/U12 subunit 35"/>
    <property type="match status" value="1"/>
</dbReference>
<dbReference type="CDD" id="cd12236">
    <property type="entry name" value="RRM_snRNP70"/>
    <property type="match status" value="1"/>
</dbReference>
<name>A0A2A2LV69_9BILA</name>